<evidence type="ECO:0000313" key="3">
    <source>
        <dbReference type="Proteomes" id="UP000486534"/>
    </source>
</evidence>
<gene>
    <name evidence="1" type="ORF">GDH07_17380</name>
    <name evidence="2" type="ORF">QL104_26060</name>
</gene>
<evidence type="ECO:0000313" key="1">
    <source>
        <dbReference type="EMBL" id="MQA55091.1"/>
    </source>
</evidence>
<name>A0A7X1PMQ4_9PSED</name>
<organism evidence="1 3">
    <name type="scientific">Pseudomonas piscis</name>
    <dbReference type="NCBI Taxonomy" id="2614538"/>
    <lineage>
        <taxon>Bacteria</taxon>
        <taxon>Pseudomonadati</taxon>
        <taxon>Pseudomonadota</taxon>
        <taxon>Gammaproteobacteria</taxon>
        <taxon>Pseudomonadales</taxon>
        <taxon>Pseudomonadaceae</taxon>
        <taxon>Pseudomonas</taxon>
    </lineage>
</organism>
<proteinExistence type="predicted"/>
<keyword evidence="4" id="KW-1185">Reference proteome</keyword>
<reference evidence="1 3" key="1">
    <citation type="submission" date="2019-10" db="EMBL/GenBank/DDBJ databases">
        <title>Pseudomonas dajingensis sp. nov., isolated from the profound head ulcers of farmed Murray cod (Maccullochella peelii peelii).</title>
        <authorList>
            <person name="Liu Y."/>
        </authorList>
    </citation>
    <scope>NUCLEOTIDE SEQUENCE [LARGE SCALE GENOMIC DNA]</scope>
    <source>
        <strain evidence="1 3">MC042</strain>
    </source>
</reference>
<accession>A0A7X1PMQ4</accession>
<dbReference type="Proteomes" id="UP000486534">
    <property type="component" value="Unassembled WGS sequence"/>
</dbReference>
<protein>
    <submittedName>
        <fullName evidence="1">Uncharacterized protein</fullName>
    </submittedName>
</protein>
<dbReference type="AlphaFoldDB" id="A0A7X1PMQ4"/>
<dbReference type="EMBL" id="CP133164">
    <property type="protein sequence ID" value="WMN16779.1"/>
    <property type="molecule type" value="Genomic_DNA"/>
</dbReference>
<dbReference type="RefSeq" id="WP_031320500.1">
    <property type="nucleotide sequence ID" value="NZ_AVOY01000085.1"/>
</dbReference>
<dbReference type="EMBL" id="WHUV01000003">
    <property type="protein sequence ID" value="MQA55091.1"/>
    <property type="molecule type" value="Genomic_DNA"/>
</dbReference>
<sequence length="60" mass="6266">MNLSSVIRGLLLVLILLGLMASVLPSKAPLVRLGEGGPLSWFLIGQSAERAGPDYVASAF</sequence>
<reference evidence="2 4" key="2">
    <citation type="journal article" date="2023" name="Access Microbiol">
        <title>The genome of a steinernematid-associated Pseudomonas piscis bacterium encodes the biosynthesis of insect toxins.</title>
        <authorList>
            <person name="Awori R.M."/>
            <person name="Hendre P."/>
            <person name="Amugune N.O."/>
        </authorList>
    </citation>
    <scope>NUCLEOTIDE SEQUENCE [LARGE SCALE GENOMIC DNA]</scope>
    <source>
        <strain evidence="2 4">75</strain>
    </source>
</reference>
<evidence type="ECO:0000313" key="2">
    <source>
        <dbReference type="EMBL" id="WMN16779.1"/>
    </source>
</evidence>
<dbReference type="Proteomes" id="UP001237292">
    <property type="component" value="Chromosome"/>
</dbReference>
<evidence type="ECO:0000313" key="4">
    <source>
        <dbReference type="Proteomes" id="UP001237292"/>
    </source>
</evidence>